<proteinExistence type="predicted"/>
<keyword evidence="1" id="KW-0175">Coiled coil</keyword>
<evidence type="ECO:0000313" key="3">
    <source>
        <dbReference type="EMBL" id="KAH9361237.1"/>
    </source>
</evidence>
<sequence>MAALEGKLEKEREARVALEARVSELAKAEDVKSAQLVRTVAELDEAREKQARLEKRVEELATRVAGDGEPEWFRHNASTVALAQAAGRKPDKSFADAANRRKPAARAPAEAPIKDSERG</sequence>
<feature type="coiled-coil region" evidence="1">
    <location>
        <begin position="1"/>
        <end position="63"/>
    </location>
</feature>
<dbReference type="EMBL" id="JABSTR010000001">
    <property type="protein sequence ID" value="KAH9361237.1"/>
    <property type="molecule type" value="Genomic_DNA"/>
</dbReference>
<feature type="region of interest" description="Disordered" evidence="2">
    <location>
        <begin position="83"/>
        <end position="119"/>
    </location>
</feature>
<dbReference type="VEuPathDB" id="VectorBase:HLOH_049187"/>
<organism evidence="3 4">
    <name type="scientific">Haemaphysalis longicornis</name>
    <name type="common">Bush tick</name>
    <dbReference type="NCBI Taxonomy" id="44386"/>
    <lineage>
        <taxon>Eukaryota</taxon>
        <taxon>Metazoa</taxon>
        <taxon>Ecdysozoa</taxon>
        <taxon>Arthropoda</taxon>
        <taxon>Chelicerata</taxon>
        <taxon>Arachnida</taxon>
        <taxon>Acari</taxon>
        <taxon>Parasitiformes</taxon>
        <taxon>Ixodida</taxon>
        <taxon>Ixodoidea</taxon>
        <taxon>Ixodidae</taxon>
        <taxon>Haemaphysalinae</taxon>
        <taxon>Haemaphysalis</taxon>
    </lineage>
</organism>
<keyword evidence="4" id="KW-1185">Reference proteome</keyword>
<gene>
    <name evidence="3" type="ORF">HPB48_006799</name>
</gene>
<comment type="caution">
    <text evidence="3">The sequence shown here is derived from an EMBL/GenBank/DDBJ whole genome shotgun (WGS) entry which is preliminary data.</text>
</comment>
<evidence type="ECO:0000256" key="2">
    <source>
        <dbReference type="SAM" id="MobiDB-lite"/>
    </source>
</evidence>
<protein>
    <submittedName>
        <fullName evidence="3">Uncharacterized protein</fullName>
    </submittedName>
</protein>
<dbReference type="Proteomes" id="UP000821853">
    <property type="component" value="Chromosome 1"/>
</dbReference>
<evidence type="ECO:0000313" key="4">
    <source>
        <dbReference type="Proteomes" id="UP000821853"/>
    </source>
</evidence>
<evidence type="ECO:0000256" key="1">
    <source>
        <dbReference type="SAM" id="Coils"/>
    </source>
</evidence>
<reference evidence="3 4" key="1">
    <citation type="journal article" date="2020" name="Cell">
        <title>Large-Scale Comparative Analyses of Tick Genomes Elucidate Their Genetic Diversity and Vector Capacities.</title>
        <authorList>
            <consortium name="Tick Genome and Microbiome Consortium (TIGMIC)"/>
            <person name="Jia N."/>
            <person name="Wang J."/>
            <person name="Shi W."/>
            <person name="Du L."/>
            <person name="Sun Y."/>
            <person name="Zhan W."/>
            <person name="Jiang J.F."/>
            <person name="Wang Q."/>
            <person name="Zhang B."/>
            <person name="Ji P."/>
            <person name="Bell-Sakyi L."/>
            <person name="Cui X.M."/>
            <person name="Yuan T.T."/>
            <person name="Jiang B.G."/>
            <person name="Yang W.F."/>
            <person name="Lam T.T."/>
            <person name="Chang Q.C."/>
            <person name="Ding S.J."/>
            <person name="Wang X.J."/>
            <person name="Zhu J.G."/>
            <person name="Ruan X.D."/>
            <person name="Zhao L."/>
            <person name="Wei J.T."/>
            <person name="Ye R.Z."/>
            <person name="Que T.C."/>
            <person name="Du C.H."/>
            <person name="Zhou Y.H."/>
            <person name="Cheng J.X."/>
            <person name="Dai P.F."/>
            <person name="Guo W.B."/>
            <person name="Han X.H."/>
            <person name="Huang E.J."/>
            <person name="Li L.F."/>
            <person name="Wei W."/>
            <person name="Gao Y.C."/>
            <person name="Liu J.Z."/>
            <person name="Shao H.Z."/>
            <person name="Wang X."/>
            <person name="Wang C.C."/>
            <person name="Yang T.C."/>
            <person name="Huo Q.B."/>
            <person name="Li W."/>
            <person name="Chen H.Y."/>
            <person name="Chen S.E."/>
            <person name="Zhou L.G."/>
            <person name="Ni X.B."/>
            <person name="Tian J.H."/>
            <person name="Sheng Y."/>
            <person name="Liu T."/>
            <person name="Pan Y.S."/>
            <person name="Xia L.Y."/>
            <person name="Li J."/>
            <person name="Zhao F."/>
            <person name="Cao W.C."/>
        </authorList>
    </citation>
    <scope>NUCLEOTIDE SEQUENCE [LARGE SCALE GENOMIC DNA]</scope>
    <source>
        <strain evidence="3">HaeL-2018</strain>
    </source>
</reference>
<accession>A0A9J6FE99</accession>
<dbReference type="AlphaFoldDB" id="A0A9J6FE99"/>
<name>A0A9J6FE99_HAELO</name>